<dbReference type="GO" id="GO:0032196">
    <property type="term" value="P:transposition"/>
    <property type="evidence" value="ECO:0007669"/>
    <property type="project" value="UniProtKB-KW"/>
</dbReference>
<keyword evidence="13" id="KW-1185">Reference proteome</keyword>
<feature type="region of interest" description="Disordered" evidence="8">
    <location>
        <begin position="434"/>
        <end position="490"/>
    </location>
</feature>
<dbReference type="InterPro" id="IPR021027">
    <property type="entry name" value="Transposase_put_HTH"/>
</dbReference>
<comment type="similarity">
    <text evidence="2">In the N-terminal section; belongs to the transposase 2 family.</text>
</comment>
<dbReference type="InterPro" id="IPR051399">
    <property type="entry name" value="RNA-guided_DNA_endo/Transpos"/>
</dbReference>
<name>A0A918AAV8_9ACTN</name>
<accession>A0A918AAV8</accession>
<reference evidence="12" key="1">
    <citation type="journal article" date="2014" name="Int. J. Syst. Evol. Microbiol.">
        <title>Complete genome sequence of Corynebacterium casei LMG S-19264T (=DSM 44701T), isolated from a smear-ripened cheese.</title>
        <authorList>
            <consortium name="US DOE Joint Genome Institute (JGI-PGF)"/>
            <person name="Walter F."/>
            <person name="Albersmeier A."/>
            <person name="Kalinowski J."/>
            <person name="Ruckert C."/>
        </authorList>
    </citation>
    <scope>NUCLEOTIDE SEQUENCE</scope>
    <source>
        <strain evidence="12">CGMCC 4.7430</strain>
    </source>
</reference>
<dbReference type="InterPro" id="IPR053470">
    <property type="entry name" value="RNA-guided_DNA_endonuclease"/>
</dbReference>
<evidence type="ECO:0000259" key="10">
    <source>
        <dbReference type="Pfam" id="PF07282"/>
    </source>
</evidence>
<dbReference type="Pfam" id="PF07282">
    <property type="entry name" value="Cas12f1-like_TNB"/>
    <property type="match status" value="1"/>
</dbReference>
<evidence type="ECO:0000313" key="12">
    <source>
        <dbReference type="EMBL" id="GGP12591.1"/>
    </source>
</evidence>
<evidence type="ECO:0000256" key="3">
    <source>
        <dbReference type="ARBA" id="ARBA00022578"/>
    </source>
</evidence>
<feature type="compositionally biased region" description="Basic residues" evidence="8">
    <location>
        <begin position="277"/>
        <end position="286"/>
    </location>
</feature>
<evidence type="ECO:0000256" key="7">
    <source>
        <dbReference type="ARBA" id="ARBA00023172"/>
    </source>
</evidence>
<dbReference type="PANTHER" id="PTHR30405:SF11">
    <property type="entry name" value="RNA-GUIDED DNA ENDONUCLEASE RV2885C-RELATED"/>
    <property type="match status" value="1"/>
</dbReference>
<evidence type="ECO:0000256" key="1">
    <source>
        <dbReference type="ARBA" id="ARBA00008761"/>
    </source>
</evidence>
<keyword evidence="7" id="KW-0233">DNA recombination</keyword>
<dbReference type="GO" id="GO:0003677">
    <property type="term" value="F:DNA binding"/>
    <property type="evidence" value="ECO:0007669"/>
    <property type="project" value="UniProtKB-KW"/>
</dbReference>
<dbReference type="PANTHER" id="PTHR30405">
    <property type="entry name" value="TRANSPOSASE"/>
    <property type="match status" value="1"/>
</dbReference>
<evidence type="ECO:0000256" key="2">
    <source>
        <dbReference type="ARBA" id="ARBA00011044"/>
    </source>
</evidence>
<evidence type="ECO:0000256" key="6">
    <source>
        <dbReference type="ARBA" id="ARBA00023125"/>
    </source>
</evidence>
<keyword evidence="6" id="KW-0238">DNA-binding</keyword>
<keyword evidence="5" id="KW-0862">Zinc</keyword>
<dbReference type="InterPro" id="IPR010095">
    <property type="entry name" value="Cas12f1-like_TNB"/>
</dbReference>
<dbReference type="Proteomes" id="UP000660745">
    <property type="component" value="Unassembled WGS sequence"/>
</dbReference>
<protein>
    <submittedName>
        <fullName evidence="12">Transposase</fullName>
    </submittedName>
</protein>
<evidence type="ECO:0000256" key="5">
    <source>
        <dbReference type="ARBA" id="ARBA00022833"/>
    </source>
</evidence>
<feature type="region of interest" description="Disordered" evidence="8">
    <location>
        <begin position="277"/>
        <end position="304"/>
    </location>
</feature>
<evidence type="ECO:0000259" key="9">
    <source>
        <dbReference type="Pfam" id="PF01385"/>
    </source>
</evidence>
<dbReference type="AlphaFoldDB" id="A0A918AAV8"/>
<comment type="caution">
    <text evidence="12">The sequence shown here is derived from an EMBL/GenBank/DDBJ whole genome shotgun (WGS) entry which is preliminary data.</text>
</comment>
<feature type="domain" description="Probable transposase IS891/IS1136/IS1341" evidence="9">
    <location>
        <begin position="225"/>
        <end position="347"/>
    </location>
</feature>
<keyword evidence="4" id="KW-0479">Metal-binding</keyword>
<dbReference type="Pfam" id="PF12323">
    <property type="entry name" value="HTH_OrfB_IS605"/>
    <property type="match status" value="1"/>
</dbReference>
<dbReference type="Pfam" id="PF01385">
    <property type="entry name" value="OrfB_IS605"/>
    <property type="match status" value="1"/>
</dbReference>
<dbReference type="GO" id="GO:0006310">
    <property type="term" value="P:DNA recombination"/>
    <property type="evidence" value="ECO:0007669"/>
    <property type="project" value="UniProtKB-KW"/>
</dbReference>
<reference evidence="12" key="2">
    <citation type="submission" date="2020-09" db="EMBL/GenBank/DDBJ databases">
        <authorList>
            <person name="Sun Q."/>
            <person name="Zhou Y."/>
        </authorList>
    </citation>
    <scope>NUCLEOTIDE SEQUENCE</scope>
    <source>
        <strain evidence="12">CGMCC 4.7430</strain>
    </source>
</reference>
<organism evidence="12 13">
    <name type="scientific">Nonomuraea glycinis</name>
    <dbReference type="NCBI Taxonomy" id="2047744"/>
    <lineage>
        <taxon>Bacteria</taxon>
        <taxon>Bacillati</taxon>
        <taxon>Actinomycetota</taxon>
        <taxon>Actinomycetes</taxon>
        <taxon>Streptosporangiales</taxon>
        <taxon>Streptosporangiaceae</taxon>
        <taxon>Nonomuraea</taxon>
    </lineage>
</organism>
<dbReference type="GO" id="GO:0046872">
    <property type="term" value="F:metal ion binding"/>
    <property type="evidence" value="ECO:0007669"/>
    <property type="project" value="UniProtKB-KW"/>
</dbReference>
<gene>
    <name evidence="12" type="ORF">GCM10012278_61000</name>
</gene>
<keyword evidence="3" id="KW-0815">Transposition</keyword>
<feature type="domain" description="Transposase putative helix-turn-helix" evidence="11">
    <location>
        <begin position="34"/>
        <end position="75"/>
    </location>
</feature>
<proteinExistence type="inferred from homology"/>
<dbReference type="InterPro" id="IPR001959">
    <property type="entry name" value="Transposase"/>
</dbReference>
<dbReference type="NCBIfam" id="NF040570">
    <property type="entry name" value="guided_TnpB"/>
    <property type="match status" value="1"/>
</dbReference>
<feature type="domain" description="Cas12f1-like TNB" evidence="10">
    <location>
        <begin position="359"/>
        <end position="426"/>
    </location>
</feature>
<comment type="similarity">
    <text evidence="1">In the C-terminal section; belongs to the transposase 35 family.</text>
</comment>
<feature type="compositionally biased region" description="Basic and acidic residues" evidence="8">
    <location>
        <begin position="442"/>
        <end position="451"/>
    </location>
</feature>
<dbReference type="EMBL" id="BMNK01000012">
    <property type="protein sequence ID" value="GGP12591.1"/>
    <property type="molecule type" value="Genomic_DNA"/>
</dbReference>
<evidence type="ECO:0000313" key="13">
    <source>
        <dbReference type="Proteomes" id="UP000660745"/>
    </source>
</evidence>
<evidence type="ECO:0000256" key="4">
    <source>
        <dbReference type="ARBA" id="ARBA00022723"/>
    </source>
</evidence>
<evidence type="ECO:0000256" key="8">
    <source>
        <dbReference type="SAM" id="MobiDB-lite"/>
    </source>
</evidence>
<sequence>MRVQSLTQCTVMLVESFAHTLEYGGRGIVVRVVQAYRFALDPTARQGAVLASHCGAVRVAFNWGLAQVRANLAQREAERSYGIPEDRLTPALSWSMYSLRKRWNQVKDEVAPWWAGNSKEAYACGLTRLADALSNWRDSNSGKRKGPKMGFPRFKTKRRAARSVHFTTGTIRLDGHTHVILPMLGRIKTHEPITKLAGLLTEGGARIASATVRWQEGRWHVSFTVHTERPPAAPTRPDAVLGVDLGIKTLAVFSDGRPPVPNPRHLNNAMRKLRRLSRAVSRKHGPDRRTGQRPSQRWQRANAARNRAEHRVAALRRDGIHKLTTSLARTYGTIVVEDLHVAGMIRNRRLARAVSDAGFGEIRRQLAYKTAWHGGRLLVASRWFPSSNTCSSCGAVKAKLPLRVRTYVCEGCGLSMDRDENAALNLASLVERTVAGSGPETRNGRGADRKTPPGGAGGRETSTPHRAPTVRIRRGPSPTPGESLRILETQ</sequence>
<dbReference type="NCBIfam" id="TIGR01766">
    <property type="entry name" value="IS200/IS605 family accessory protein TnpB-like domain"/>
    <property type="match status" value="1"/>
</dbReference>
<evidence type="ECO:0000259" key="11">
    <source>
        <dbReference type="Pfam" id="PF12323"/>
    </source>
</evidence>
<dbReference type="NCBIfam" id="NF038280">
    <property type="entry name" value="IS607_TnpB"/>
    <property type="match status" value="1"/>
</dbReference>